<dbReference type="CDD" id="cd04301">
    <property type="entry name" value="NAT_SF"/>
    <property type="match status" value="1"/>
</dbReference>
<organism evidence="2 3">
    <name type="scientific">Candidatus Faecalibacterium faecigallinarum</name>
    <dbReference type="NCBI Taxonomy" id="2838577"/>
    <lineage>
        <taxon>Bacteria</taxon>
        <taxon>Bacillati</taxon>
        <taxon>Bacillota</taxon>
        <taxon>Clostridia</taxon>
        <taxon>Eubacteriales</taxon>
        <taxon>Oscillospiraceae</taxon>
        <taxon>Faecalibacterium</taxon>
    </lineage>
</organism>
<keyword evidence="2" id="KW-0012">Acyltransferase</keyword>
<keyword evidence="2" id="KW-0808">Transferase</keyword>
<protein>
    <submittedName>
        <fullName evidence="2">GNAT family N-acetyltransferase</fullName>
        <ecNumber evidence="2">2.3.1.-</ecNumber>
    </submittedName>
</protein>
<dbReference type="SUPFAM" id="SSF55729">
    <property type="entry name" value="Acyl-CoA N-acyltransferases (Nat)"/>
    <property type="match status" value="1"/>
</dbReference>
<evidence type="ECO:0000259" key="1">
    <source>
        <dbReference type="PROSITE" id="PS51186"/>
    </source>
</evidence>
<dbReference type="InterPro" id="IPR052564">
    <property type="entry name" value="N-acetyltrans/Recomb-assoc"/>
</dbReference>
<reference evidence="2" key="1">
    <citation type="journal article" date="2021" name="PeerJ">
        <title>Extensive microbial diversity within the chicken gut microbiome revealed by metagenomics and culture.</title>
        <authorList>
            <person name="Gilroy R."/>
            <person name="Ravi A."/>
            <person name="Getino M."/>
            <person name="Pursley I."/>
            <person name="Horton D.L."/>
            <person name="Alikhan N.F."/>
            <person name="Baker D."/>
            <person name="Gharbi K."/>
            <person name="Hall N."/>
            <person name="Watson M."/>
            <person name="Adriaenssens E.M."/>
            <person name="Foster-Nyarko E."/>
            <person name="Jarju S."/>
            <person name="Secka A."/>
            <person name="Antonio M."/>
            <person name="Oren A."/>
            <person name="Chaudhuri R.R."/>
            <person name="La Ragione R."/>
            <person name="Hildebrand F."/>
            <person name="Pallen M.J."/>
        </authorList>
    </citation>
    <scope>NUCLEOTIDE SEQUENCE</scope>
    <source>
        <strain evidence="2">ChiSjej5B23-2810</strain>
    </source>
</reference>
<dbReference type="InterPro" id="IPR000182">
    <property type="entry name" value="GNAT_dom"/>
</dbReference>
<dbReference type="EC" id="2.3.1.-" evidence="2"/>
<dbReference type="AlphaFoldDB" id="A0A9D2P884"/>
<dbReference type="GO" id="GO:0016747">
    <property type="term" value="F:acyltransferase activity, transferring groups other than amino-acyl groups"/>
    <property type="evidence" value="ECO:0007669"/>
    <property type="project" value="InterPro"/>
</dbReference>
<dbReference type="PANTHER" id="PTHR43451">
    <property type="entry name" value="ACETYLTRANSFERASE (GNAT) FAMILY PROTEIN"/>
    <property type="match status" value="1"/>
</dbReference>
<dbReference type="Pfam" id="PF13673">
    <property type="entry name" value="Acetyltransf_10"/>
    <property type="match status" value="1"/>
</dbReference>
<dbReference type="InterPro" id="IPR016181">
    <property type="entry name" value="Acyl_CoA_acyltransferase"/>
</dbReference>
<name>A0A9D2P884_9FIRM</name>
<accession>A0A9D2P884</accession>
<dbReference type="PANTHER" id="PTHR43451:SF1">
    <property type="entry name" value="ACETYLTRANSFERASE"/>
    <property type="match status" value="1"/>
</dbReference>
<dbReference type="EMBL" id="DWWN01000051">
    <property type="protein sequence ID" value="HJC46007.1"/>
    <property type="molecule type" value="Genomic_DNA"/>
</dbReference>
<evidence type="ECO:0000313" key="2">
    <source>
        <dbReference type="EMBL" id="HJC46007.1"/>
    </source>
</evidence>
<comment type="caution">
    <text evidence="2">The sequence shown here is derived from an EMBL/GenBank/DDBJ whole genome shotgun (WGS) entry which is preliminary data.</text>
</comment>
<proteinExistence type="predicted"/>
<feature type="domain" description="N-acetyltransferase" evidence="1">
    <location>
        <begin position="9"/>
        <end position="159"/>
    </location>
</feature>
<reference evidence="2" key="2">
    <citation type="submission" date="2021-04" db="EMBL/GenBank/DDBJ databases">
        <authorList>
            <person name="Gilroy R."/>
        </authorList>
    </citation>
    <scope>NUCLEOTIDE SEQUENCE</scope>
    <source>
        <strain evidence="2">ChiSjej5B23-2810</strain>
    </source>
</reference>
<evidence type="ECO:0000313" key="3">
    <source>
        <dbReference type="Proteomes" id="UP000823906"/>
    </source>
</evidence>
<dbReference type="Proteomes" id="UP000823906">
    <property type="component" value="Unassembled WGS sequence"/>
</dbReference>
<gene>
    <name evidence="2" type="ORF">H9703_07760</name>
</gene>
<dbReference type="PROSITE" id="PS51186">
    <property type="entry name" value="GNAT"/>
    <property type="match status" value="1"/>
</dbReference>
<sequence length="159" mass="17565">MPEGCGGAPTLRPYRPEDCPALAHLFYETVHAACTADYTPAQLEAWAPGSGPDLAAWDASFQAHTTLVAEIGGRLAGFGDLDPAAGYLDRLYVRREFQRRGVASALCDALEQASRARPLTTHASRTARPFFEKRGYRVLRSQQVERRGQQLENFVMEKP</sequence>
<dbReference type="Gene3D" id="3.40.630.30">
    <property type="match status" value="1"/>
</dbReference>